<comment type="caution">
    <text evidence="5">The sequence shown here is derived from an EMBL/GenBank/DDBJ whole genome shotgun (WGS) entry which is preliminary data.</text>
</comment>
<name>A0A512DUR1_9PROT</name>
<dbReference type="RefSeq" id="WP_052831205.1">
    <property type="nucleotide sequence ID" value="NZ_BJYZ01000020.1"/>
</dbReference>
<comment type="similarity">
    <text evidence="3">Belongs to the acetyltransferase family. RimJ subfamily.</text>
</comment>
<dbReference type="Proteomes" id="UP000321523">
    <property type="component" value="Unassembled WGS sequence"/>
</dbReference>
<evidence type="ECO:0000256" key="2">
    <source>
        <dbReference type="ARBA" id="ARBA00023315"/>
    </source>
</evidence>
<dbReference type="SUPFAM" id="SSF55729">
    <property type="entry name" value="Acyl-CoA N-acyltransferases (Nat)"/>
    <property type="match status" value="1"/>
</dbReference>
<sequence length="198" mass="22055">MADPATLTTPRLILRALTLADADILFPVFADRDTMRFFGDRHGSVADTRALFRHVIEGAEAHSSCQWTIATRLGRSPDRLTVVGSLSVNGIVGGTAHMGFILMKEHHGRGFATEAVHAVLDHAFGALGLHRFTLRIDPENLPSQRVAQKLGFKLEGRMRESFPVGGRFRDELVFGLLEREWREKDPDYFRNAGSAAFR</sequence>
<dbReference type="PANTHER" id="PTHR43792:SF8">
    <property type="entry name" value="[RIBOSOMAL PROTEIN US5]-ALANINE N-ACETYLTRANSFERASE"/>
    <property type="match status" value="1"/>
</dbReference>
<evidence type="ECO:0000256" key="1">
    <source>
        <dbReference type="ARBA" id="ARBA00022679"/>
    </source>
</evidence>
<dbReference type="InterPro" id="IPR000182">
    <property type="entry name" value="GNAT_dom"/>
</dbReference>
<dbReference type="InterPro" id="IPR051531">
    <property type="entry name" value="N-acetyltransferase"/>
</dbReference>
<dbReference type="GO" id="GO:0016747">
    <property type="term" value="F:acyltransferase activity, transferring groups other than amino-acyl groups"/>
    <property type="evidence" value="ECO:0007669"/>
    <property type="project" value="InterPro"/>
</dbReference>
<gene>
    <name evidence="5" type="ORF">SAE02_43560</name>
</gene>
<evidence type="ECO:0000313" key="5">
    <source>
        <dbReference type="EMBL" id="GEO40208.1"/>
    </source>
</evidence>
<protein>
    <submittedName>
        <fullName evidence="5">GNAT family N-acetyltransferase</fullName>
    </submittedName>
</protein>
<dbReference type="PROSITE" id="PS51186">
    <property type="entry name" value="GNAT"/>
    <property type="match status" value="1"/>
</dbReference>
<evidence type="ECO:0000313" key="6">
    <source>
        <dbReference type="Proteomes" id="UP000321523"/>
    </source>
</evidence>
<proteinExistence type="inferred from homology"/>
<accession>A0A512DUR1</accession>
<dbReference type="AlphaFoldDB" id="A0A512DUR1"/>
<keyword evidence="1 5" id="KW-0808">Transferase</keyword>
<dbReference type="OrthoDB" id="5295305at2"/>
<organism evidence="5 6">
    <name type="scientific">Skermanella aerolata</name>
    <dbReference type="NCBI Taxonomy" id="393310"/>
    <lineage>
        <taxon>Bacteria</taxon>
        <taxon>Pseudomonadati</taxon>
        <taxon>Pseudomonadota</taxon>
        <taxon>Alphaproteobacteria</taxon>
        <taxon>Rhodospirillales</taxon>
        <taxon>Azospirillaceae</taxon>
        <taxon>Skermanella</taxon>
    </lineage>
</organism>
<dbReference type="PANTHER" id="PTHR43792">
    <property type="entry name" value="GNAT FAMILY, PUTATIVE (AFU_ORTHOLOGUE AFUA_3G00765)-RELATED-RELATED"/>
    <property type="match status" value="1"/>
</dbReference>
<dbReference type="Pfam" id="PF13302">
    <property type="entry name" value="Acetyltransf_3"/>
    <property type="match status" value="1"/>
</dbReference>
<dbReference type="Gene3D" id="3.40.630.30">
    <property type="match status" value="1"/>
</dbReference>
<keyword evidence="2" id="KW-0012">Acyltransferase</keyword>
<feature type="domain" description="N-acetyltransferase" evidence="4">
    <location>
        <begin position="12"/>
        <end position="183"/>
    </location>
</feature>
<reference evidence="5 6" key="1">
    <citation type="submission" date="2019-07" db="EMBL/GenBank/DDBJ databases">
        <title>Whole genome shotgun sequence of Skermanella aerolata NBRC 106429.</title>
        <authorList>
            <person name="Hosoyama A."/>
            <person name="Uohara A."/>
            <person name="Ohji S."/>
            <person name="Ichikawa N."/>
        </authorList>
    </citation>
    <scope>NUCLEOTIDE SEQUENCE [LARGE SCALE GENOMIC DNA]</scope>
    <source>
        <strain evidence="5 6">NBRC 106429</strain>
    </source>
</reference>
<keyword evidence="6" id="KW-1185">Reference proteome</keyword>
<dbReference type="EMBL" id="BJYZ01000020">
    <property type="protein sequence ID" value="GEO40208.1"/>
    <property type="molecule type" value="Genomic_DNA"/>
</dbReference>
<evidence type="ECO:0000256" key="3">
    <source>
        <dbReference type="ARBA" id="ARBA00038502"/>
    </source>
</evidence>
<dbReference type="InterPro" id="IPR016181">
    <property type="entry name" value="Acyl_CoA_acyltransferase"/>
</dbReference>
<evidence type="ECO:0000259" key="4">
    <source>
        <dbReference type="PROSITE" id="PS51186"/>
    </source>
</evidence>